<gene>
    <name evidence="1" type="ORF">DEO72_LG10g1775</name>
</gene>
<organism evidence="1 2">
    <name type="scientific">Vigna unguiculata</name>
    <name type="common">Cowpea</name>
    <dbReference type="NCBI Taxonomy" id="3917"/>
    <lineage>
        <taxon>Eukaryota</taxon>
        <taxon>Viridiplantae</taxon>
        <taxon>Streptophyta</taxon>
        <taxon>Embryophyta</taxon>
        <taxon>Tracheophyta</taxon>
        <taxon>Spermatophyta</taxon>
        <taxon>Magnoliopsida</taxon>
        <taxon>eudicotyledons</taxon>
        <taxon>Gunneridae</taxon>
        <taxon>Pentapetalae</taxon>
        <taxon>rosids</taxon>
        <taxon>fabids</taxon>
        <taxon>Fabales</taxon>
        <taxon>Fabaceae</taxon>
        <taxon>Papilionoideae</taxon>
        <taxon>50 kb inversion clade</taxon>
        <taxon>NPAAA clade</taxon>
        <taxon>indigoferoid/millettioid clade</taxon>
        <taxon>Phaseoleae</taxon>
        <taxon>Vigna</taxon>
    </lineage>
</organism>
<evidence type="ECO:0000313" key="1">
    <source>
        <dbReference type="EMBL" id="QCE10545.1"/>
    </source>
</evidence>
<dbReference type="Proteomes" id="UP000501690">
    <property type="component" value="Linkage Group LG10"/>
</dbReference>
<sequence>MTACCREASMVVVLVCGMVDARGSFAFPLLKLTVLMGDDVAVAFMCEEDGSAGVGARRTVDGGAGAAVPDPMVTLLQWLPGAFFGTLVRGAV</sequence>
<proteinExistence type="predicted"/>
<name>A0A4D6NED3_VIGUN</name>
<dbReference type="EMBL" id="CP039354">
    <property type="protein sequence ID" value="QCE10545.1"/>
    <property type="molecule type" value="Genomic_DNA"/>
</dbReference>
<accession>A0A4D6NED3</accession>
<keyword evidence="2" id="KW-1185">Reference proteome</keyword>
<dbReference type="AlphaFoldDB" id="A0A4D6NED3"/>
<evidence type="ECO:0000313" key="2">
    <source>
        <dbReference type="Proteomes" id="UP000501690"/>
    </source>
</evidence>
<reference evidence="1 2" key="1">
    <citation type="submission" date="2019-04" db="EMBL/GenBank/DDBJ databases">
        <title>An improved genome assembly and genetic linkage map for asparagus bean, Vigna unguiculata ssp. sesquipedialis.</title>
        <authorList>
            <person name="Xia Q."/>
            <person name="Zhang R."/>
            <person name="Dong Y."/>
        </authorList>
    </citation>
    <scope>NUCLEOTIDE SEQUENCE [LARGE SCALE GENOMIC DNA]</scope>
    <source>
        <tissue evidence="1">Leaf</tissue>
    </source>
</reference>
<protein>
    <submittedName>
        <fullName evidence="1">Uncharacterized protein</fullName>
    </submittedName>
</protein>